<proteinExistence type="predicted"/>
<keyword evidence="1" id="KW-0813">Transport</keyword>
<dbReference type="Proteomes" id="UP000547879">
    <property type="component" value="Unassembled WGS sequence"/>
</dbReference>
<dbReference type="InterPro" id="IPR004706">
    <property type="entry name" value="Arsenical-R_Acr3"/>
</dbReference>
<keyword evidence="2" id="KW-1133">Transmembrane helix</keyword>
<dbReference type="AlphaFoldDB" id="A0A7W9Y7P3"/>
<feature type="transmembrane region" description="Helical" evidence="2">
    <location>
        <begin position="7"/>
        <end position="26"/>
    </location>
</feature>
<keyword evidence="2" id="KW-0812">Transmembrane</keyword>
<evidence type="ECO:0000256" key="2">
    <source>
        <dbReference type="SAM" id="Phobius"/>
    </source>
</evidence>
<sequence length="64" mass="7142">MSIFERYLTIWVFFCVAVGVALGYLIPGVFQIVGTAEIAKVNIPIAILIWLMIINWAIKPFSVA</sequence>
<dbReference type="PANTHER" id="PTHR43057:SF1">
    <property type="entry name" value="ARSENICAL-RESISTANCE PROTEIN 3"/>
    <property type="match status" value="1"/>
</dbReference>
<gene>
    <name evidence="3" type="ORF">HNQ72_003355</name>
</gene>
<dbReference type="GO" id="GO:0015104">
    <property type="term" value="F:antimonite transmembrane transporter activity"/>
    <property type="evidence" value="ECO:0007669"/>
    <property type="project" value="TreeGrafter"/>
</dbReference>
<name>A0A7W9Y7P3_9HYPH</name>
<comment type="caution">
    <text evidence="3">The sequence shown here is derived from an EMBL/GenBank/DDBJ whole genome shotgun (WGS) entry which is preliminary data.</text>
</comment>
<dbReference type="GO" id="GO:0015297">
    <property type="term" value="F:antiporter activity"/>
    <property type="evidence" value="ECO:0007669"/>
    <property type="project" value="InterPro"/>
</dbReference>
<organism evidence="3 4">
    <name type="scientific">Rhizobium wenxiniae</name>
    <dbReference type="NCBI Taxonomy" id="1737357"/>
    <lineage>
        <taxon>Bacteria</taxon>
        <taxon>Pseudomonadati</taxon>
        <taxon>Pseudomonadota</taxon>
        <taxon>Alphaproteobacteria</taxon>
        <taxon>Hyphomicrobiales</taxon>
        <taxon>Rhizobiaceae</taxon>
        <taxon>Rhizobium/Agrobacterium group</taxon>
        <taxon>Rhizobium</taxon>
    </lineage>
</organism>
<evidence type="ECO:0000313" key="4">
    <source>
        <dbReference type="Proteomes" id="UP000547879"/>
    </source>
</evidence>
<dbReference type="GO" id="GO:0005886">
    <property type="term" value="C:plasma membrane"/>
    <property type="evidence" value="ECO:0007669"/>
    <property type="project" value="TreeGrafter"/>
</dbReference>
<feature type="transmembrane region" description="Helical" evidence="2">
    <location>
        <begin position="38"/>
        <end position="58"/>
    </location>
</feature>
<dbReference type="GO" id="GO:0015105">
    <property type="term" value="F:arsenite transmembrane transporter activity"/>
    <property type="evidence" value="ECO:0007669"/>
    <property type="project" value="TreeGrafter"/>
</dbReference>
<accession>A0A7W9Y7P3</accession>
<keyword evidence="2" id="KW-0472">Membrane</keyword>
<dbReference type="EMBL" id="JACHEG010000003">
    <property type="protein sequence ID" value="MBB6163515.1"/>
    <property type="molecule type" value="Genomic_DNA"/>
</dbReference>
<dbReference type="PANTHER" id="PTHR43057">
    <property type="entry name" value="ARSENITE EFFLUX TRANSPORTER"/>
    <property type="match status" value="1"/>
</dbReference>
<evidence type="ECO:0000256" key="1">
    <source>
        <dbReference type="ARBA" id="ARBA00022448"/>
    </source>
</evidence>
<evidence type="ECO:0000313" key="3">
    <source>
        <dbReference type="EMBL" id="MBB6163515.1"/>
    </source>
</evidence>
<reference evidence="3 4" key="1">
    <citation type="submission" date="2020-08" db="EMBL/GenBank/DDBJ databases">
        <title>Genomic Encyclopedia of Type Strains, Phase IV (KMG-IV): sequencing the most valuable type-strain genomes for metagenomic binning, comparative biology and taxonomic classification.</title>
        <authorList>
            <person name="Goeker M."/>
        </authorList>
    </citation>
    <scope>NUCLEOTIDE SEQUENCE [LARGE SCALE GENOMIC DNA]</scope>
    <source>
        <strain evidence="3 4">DSM 100734</strain>
    </source>
</reference>
<protein>
    <submittedName>
        <fullName evidence="3">ACR3 family arsenite efflux pump ArsB</fullName>
    </submittedName>
</protein>
<keyword evidence="4" id="KW-1185">Reference proteome</keyword>